<reference evidence="3" key="2">
    <citation type="journal article" date="2013" name="PLoS Genet.">
        <title>Comparative genome structure, secondary metabolite, and effector coding capacity across Cochliobolus pathogens.</title>
        <authorList>
            <person name="Condon B.J."/>
            <person name="Leng Y."/>
            <person name="Wu D."/>
            <person name="Bushley K.E."/>
            <person name="Ohm R.A."/>
            <person name="Otillar R."/>
            <person name="Martin J."/>
            <person name="Schackwitz W."/>
            <person name="Grimwood J."/>
            <person name="MohdZainudin N."/>
            <person name="Xue C."/>
            <person name="Wang R."/>
            <person name="Manning V.A."/>
            <person name="Dhillon B."/>
            <person name="Tu Z.J."/>
            <person name="Steffenson B.J."/>
            <person name="Salamov A."/>
            <person name="Sun H."/>
            <person name="Lowry S."/>
            <person name="LaButti K."/>
            <person name="Han J."/>
            <person name="Copeland A."/>
            <person name="Lindquist E."/>
            <person name="Barry K."/>
            <person name="Schmutz J."/>
            <person name="Baker S.E."/>
            <person name="Ciuffetti L.M."/>
            <person name="Grigoriev I.V."/>
            <person name="Zhong S."/>
            <person name="Turgeon B.G."/>
        </authorList>
    </citation>
    <scope>NUCLEOTIDE SEQUENCE [LARGE SCALE GENOMIC DNA]</scope>
    <source>
        <strain evidence="3">C5 / ATCC 48332 / race O</strain>
    </source>
</reference>
<proteinExistence type="predicted"/>
<evidence type="ECO:0000256" key="1">
    <source>
        <dbReference type="SAM" id="SignalP"/>
    </source>
</evidence>
<dbReference type="EMBL" id="KB445584">
    <property type="protein sequence ID" value="EMD86776.1"/>
    <property type="molecule type" value="Genomic_DNA"/>
</dbReference>
<dbReference type="PANTHER" id="PTHR35567">
    <property type="entry name" value="MALATE DEHYDROGENASE (AFU_ORTHOLOGUE AFUA_2G13800)"/>
    <property type="match status" value="1"/>
</dbReference>
<dbReference type="eggNOG" id="ENOG502S85Z">
    <property type="taxonomic scope" value="Eukaryota"/>
</dbReference>
<accession>M2TYA3</accession>
<feature type="signal peptide" evidence="1">
    <location>
        <begin position="1"/>
        <end position="22"/>
    </location>
</feature>
<name>M2TYA3_COCH5</name>
<dbReference type="HOGENOM" id="CLU_067863_0_0_1"/>
<protein>
    <recommendedName>
        <fullName evidence="4">Malate dehydrogenase</fullName>
    </recommendedName>
</protein>
<dbReference type="Pfam" id="PF11937">
    <property type="entry name" value="DUF3455"/>
    <property type="match status" value="1"/>
</dbReference>
<keyword evidence="1" id="KW-0732">Signal</keyword>
<dbReference type="PANTHER" id="PTHR35567:SF1">
    <property type="entry name" value="CONSERVED FUNGAL PROTEIN (AFU_ORTHOLOGUE AFUA_1G14230)"/>
    <property type="match status" value="1"/>
</dbReference>
<evidence type="ECO:0008006" key="4">
    <source>
        <dbReference type="Google" id="ProtNLM"/>
    </source>
</evidence>
<feature type="chain" id="PRO_5004026304" description="Malate dehydrogenase" evidence="1">
    <location>
        <begin position="23"/>
        <end position="248"/>
    </location>
</feature>
<evidence type="ECO:0000313" key="3">
    <source>
        <dbReference type="Proteomes" id="UP000016936"/>
    </source>
</evidence>
<dbReference type="OMA" id="HFFNSAG"/>
<keyword evidence="3" id="KW-1185">Reference proteome</keyword>
<reference evidence="2 3" key="1">
    <citation type="journal article" date="2012" name="PLoS Pathog.">
        <title>Diverse lifestyles and strategies of plant pathogenesis encoded in the genomes of eighteen Dothideomycetes fungi.</title>
        <authorList>
            <person name="Ohm R.A."/>
            <person name="Feau N."/>
            <person name="Henrissat B."/>
            <person name="Schoch C.L."/>
            <person name="Horwitz B.A."/>
            <person name="Barry K.W."/>
            <person name="Condon B.J."/>
            <person name="Copeland A.C."/>
            <person name="Dhillon B."/>
            <person name="Glaser F."/>
            <person name="Hesse C.N."/>
            <person name="Kosti I."/>
            <person name="LaButti K."/>
            <person name="Lindquist E.A."/>
            <person name="Lucas S."/>
            <person name="Salamov A.A."/>
            <person name="Bradshaw R.E."/>
            <person name="Ciuffetti L."/>
            <person name="Hamelin R.C."/>
            <person name="Kema G.H.J."/>
            <person name="Lawrence C."/>
            <person name="Scott J.A."/>
            <person name="Spatafora J.W."/>
            <person name="Turgeon B.G."/>
            <person name="de Wit P.J.G.M."/>
            <person name="Zhong S."/>
            <person name="Goodwin S.B."/>
            <person name="Grigoriev I.V."/>
        </authorList>
    </citation>
    <scope>NUCLEOTIDE SEQUENCE [LARGE SCALE GENOMIC DNA]</scope>
    <source>
        <strain evidence="3">C5 / ATCC 48332 / race O</strain>
    </source>
</reference>
<dbReference type="Proteomes" id="UP000016936">
    <property type="component" value="Unassembled WGS sequence"/>
</dbReference>
<evidence type="ECO:0000313" key="2">
    <source>
        <dbReference type="EMBL" id="EMD86776.1"/>
    </source>
</evidence>
<dbReference type="AlphaFoldDB" id="M2TYA3"/>
<dbReference type="InterPro" id="IPR021851">
    <property type="entry name" value="DUF3455"/>
</dbReference>
<organism evidence="2 3">
    <name type="scientific">Cochliobolus heterostrophus (strain C5 / ATCC 48332 / race O)</name>
    <name type="common">Southern corn leaf blight fungus</name>
    <name type="synonym">Bipolaris maydis</name>
    <dbReference type="NCBI Taxonomy" id="701091"/>
    <lineage>
        <taxon>Eukaryota</taxon>
        <taxon>Fungi</taxon>
        <taxon>Dikarya</taxon>
        <taxon>Ascomycota</taxon>
        <taxon>Pezizomycotina</taxon>
        <taxon>Dothideomycetes</taxon>
        <taxon>Pleosporomycetidae</taxon>
        <taxon>Pleosporales</taxon>
        <taxon>Pleosporineae</taxon>
        <taxon>Pleosporaceae</taxon>
        <taxon>Bipolaris</taxon>
    </lineage>
</organism>
<gene>
    <name evidence="2" type="ORF">COCHEDRAFT_1115477</name>
</gene>
<sequence length="248" mass="26060">MLFSSLIWSSLYFASFGGSAHALAAAKYHEPSHTSANSLNALAGFMPQSSLVAPTGQLKHVVLGLGTQNYTCANGGELDAPSTTGATAVLYDIGSKLSTNLLAAKWKLPAISALTLLLSIHPQALDSYLKLEGFDRVVGHHFFGIANGTSLPIFAFDQLSEPPYPIAHVEKVEETDAPRSAYPGLQQEGAVPWLHLTDAGSSVGGVDAVYRLETAGGKGPVDCQGLQGSFEVNYAAQCESSPKTLARL</sequence>